<dbReference type="Pfam" id="PF00126">
    <property type="entry name" value="HTH_1"/>
    <property type="match status" value="1"/>
</dbReference>
<dbReference type="PANTHER" id="PTHR30419:SF2">
    <property type="entry name" value="LYSR FAMILY TRANSCRIPTIONAL REGULATOR"/>
    <property type="match status" value="1"/>
</dbReference>
<proteinExistence type="inferred from homology"/>
<dbReference type="Proteomes" id="UP001205890">
    <property type="component" value="Unassembled WGS sequence"/>
</dbReference>
<evidence type="ECO:0000259" key="5">
    <source>
        <dbReference type="PROSITE" id="PS50931"/>
    </source>
</evidence>
<dbReference type="InterPro" id="IPR005119">
    <property type="entry name" value="LysR_subst-bd"/>
</dbReference>
<accession>A0ABT1LAC0</accession>
<evidence type="ECO:0000256" key="1">
    <source>
        <dbReference type="ARBA" id="ARBA00009437"/>
    </source>
</evidence>
<dbReference type="InterPro" id="IPR050950">
    <property type="entry name" value="HTH-type_LysR_regulators"/>
</dbReference>
<dbReference type="InterPro" id="IPR036390">
    <property type="entry name" value="WH_DNA-bd_sf"/>
</dbReference>
<dbReference type="RefSeq" id="WP_254738926.1">
    <property type="nucleotide sequence ID" value="NZ_JANCLU010000003.1"/>
</dbReference>
<evidence type="ECO:0000256" key="3">
    <source>
        <dbReference type="ARBA" id="ARBA00023125"/>
    </source>
</evidence>
<dbReference type="Gene3D" id="1.10.10.10">
    <property type="entry name" value="Winged helix-like DNA-binding domain superfamily/Winged helix DNA-binding domain"/>
    <property type="match status" value="1"/>
</dbReference>
<evidence type="ECO:0000313" key="7">
    <source>
        <dbReference type="Proteomes" id="UP001205890"/>
    </source>
</evidence>
<dbReference type="SUPFAM" id="SSF46785">
    <property type="entry name" value="Winged helix' DNA-binding domain"/>
    <property type="match status" value="1"/>
</dbReference>
<keyword evidence="4" id="KW-0804">Transcription</keyword>
<dbReference type="SUPFAM" id="SSF53850">
    <property type="entry name" value="Periplasmic binding protein-like II"/>
    <property type="match status" value="1"/>
</dbReference>
<protein>
    <submittedName>
        <fullName evidence="6">LysR family transcriptional regulator</fullName>
    </submittedName>
</protein>
<feature type="domain" description="HTH lysR-type" evidence="5">
    <location>
        <begin position="14"/>
        <end position="64"/>
    </location>
</feature>
<comment type="similarity">
    <text evidence="1">Belongs to the LysR transcriptional regulatory family.</text>
</comment>
<keyword evidence="3" id="KW-0238">DNA-binding</keyword>
<evidence type="ECO:0000256" key="4">
    <source>
        <dbReference type="ARBA" id="ARBA00023163"/>
    </source>
</evidence>
<evidence type="ECO:0000313" key="6">
    <source>
        <dbReference type="EMBL" id="MCP8937700.1"/>
    </source>
</evidence>
<dbReference type="PROSITE" id="PS50931">
    <property type="entry name" value="HTH_LYSR"/>
    <property type="match status" value="1"/>
</dbReference>
<dbReference type="PANTHER" id="PTHR30419">
    <property type="entry name" value="HTH-TYPE TRANSCRIPTIONAL REGULATOR YBHD"/>
    <property type="match status" value="1"/>
</dbReference>
<dbReference type="Gene3D" id="3.40.190.290">
    <property type="match status" value="1"/>
</dbReference>
<keyword evidence="7" id="KW-1185">Reference proteome</keyword>
<name>A0ABT1LAC0_9HYPH</name>
<keyword evidence="2" id="KW-0805">Transcription regulation</keyword>
<dbReference type="EMBL" id="JANCLU010000003">
    <property type="protein sequence ID" value="MCP8937700.1"/>
    <property type="molecule type" value="Genomic_DNA"/>
</dbReference>
<gene>
    <name evidence="6" type="ORF">NK718_04175</name>
</gene>
<dbReference type="InterPro" id="IPR000847">
    <property type="entry name" value="LysR_HTH_N"/>
</dbReference>
<dbReference type="InterPro" id="IPR036388">
    <property type="entry name" value="WH-like_DNA-bd_sf"/>
</dbReference>
<sequence>MQPSRALFSPAFLYFSAVADAGSIRGAARRLNVASSAMNRQILLLEEALGVSLFERRGRGLRLTGAGEMLLRHVRDTQRDFEGTLADIDLLRGVKRGRVAVASVESVAGGVLPFLVTSFAERFPGVEVGVTVTGSAAVAAMVEAGEADLGFTFNPPSVRGLSVALRRDLAVGAVVAATHPLAGREAVSLAECLEHPLALPARGLSLRDILDAGLAALGRRPRILAEANSLKFMVALARQGAAVAFMPPMGLADDMRDGSLVFLRLTDSGLPSDRFMMIAAAGRSLKLAPAAFFDHCRQELPGYLPHG</sequence>
<evidence type="ECO:0000256" key="2">
    <source>
        <dbReference type="ARBA" id="ARBA00023015"/>
    </source>
</evidence>
<reference evidence="6 7" key="1">
    <citation type="submission" date="2022-07" db="EMBL/GenBank/DDBJ databases">
        <authorList>
            <person name="Li W.-J."/>
            <person name="Deng Q.-Q."/>
        </authorList>
    </citation>
    <scope>NUCLEOTIDE SEQUENCE [LARGE SCALE GENOMIC DNA]</scope>
    <source>
        <strain evidence="6 7">SYSU M60028</strain>
    </source>
</reference>
<comment type="caution">
    <text evidence="6">The sequence shown here is derived from an EMBL/GenBank/DDBJ whole genome shotgun (WGS) entry which is preliminary data.</text>
</comment>
<dbReference type="PRINTS" id="PR00039">
    <property type="entry name" value="HTHLYSR"/>
</dbReference>
<dbReference type="Pfam" id="PF03466">
    <property type="entry name" value="LysR_substrate"/>
    <property type="match status" value="1"/>
</dbReference>
<organism evidence="6 7">
    <name type="scientific">Alsobacter ponti</name>
    <dbReference type="NCBI Taxonomy" id="2962936"/>
    <lineage>
        <taxon>Bacteria</taxon>
        <taxon>Pseudomonadati</taxon>
        <taxon>Pseudomonadota</taxon>
        <taxon>Alphaproteobacteria</taxon>
        <taxon>Hyphomicrobiales</taxon>
        <taxon>Alsobacteraceae</taxon>
        <taxon>Alsobacter</taxon>
    </lineage>
</organism>